<evidence type="ECO:0000256" key="4">
    <source>
        <dbReference type="ARBA" id="ARBA00022507"/>
    </source>
</evidence>
<keyword evidence="5 11" id="KW-0812">Transmembrane</keyword>
<dbReference type="InterPro" id="IPR004072">
    <property type="entry name" value="Vmron_rcpt_1"/>
</dbReference>
<protein>
    <recommendedName>
        <fullName evidence="11">Vomeronasal type-1 receptor</fullName>
    </recommendedName>
</protein>
<dbReference type="Proteomes" id="UP000034805">
    <property type="component" value="Unassembled WGS sequence"/>
</dbReference>
<evidence type="ECO:0000256" key="8">
    <source>
        <dbReference type="ARBA" id="ARBA00023136"/>
    </source>
</evidence>
<accession>A0A0N8JX68</accession>
<organism evidence="13 14">
    <name type="scientific">Scleropages formosus</name>
    <name type="common">Asian bonytongue</name>
    <name type="synonym">Osteoglossum formosum</name>
    <dbReference type="NCBI Taxonomy" id="113540"/>
    <lineage>
        <taxon>Eukaryota</taxon>
        <taxon>Metazoa</taxon>
        <taxon>Chordata</taxon>
        <taxon>Craniata</taxon>
        <taxon>Vertebrata</taxon>
        <taxon>Euteleostomi</taxon>
        <taxon>Actinopterygii</taxon>
        <taxon>Neopterygii</taxon>
        <taxon>Teleostei</taxon>
        <taxon>Osteoglossocephala</taxon>
        <taxon>Osteoglossomorpha</taxon>
        <taxon>Osteoglossiformes</taxon>
        <taxon>Osteoglossidae</taxon>
        <taxon>Scleropages</taxon>
    </lineage>
</organism>
<dbReference type="GO" id="GO:0005886">
    <property type="term" value="C:plasma membrane"/>
    <property type="evidence" value="ECO:0007669"/>
    <property type="project" value="UniProtKB-SubCell"/>
</dbReference>
<feature type="transmembrane region" description="Helical" evidence="11">
    <location>
        <begin position="260"/>
        <end position="283"/>
    </location>
</feature>
<keyword evidence="7 11" id="KW-0297">G-protein coupled receptor</keyword>
<dbReference type="PANTHER" id="PTHR24062">
    <property type="entry name" value="VOMERONASAL TYPE-1 RECEPTOR"/>
    <property type="match status" value="1"/>
</dbReference>
<evidence type="ECO:0000313" key="13">
    <source>
        <dbReference type="EMBL" id="KPP62897.1"/>
    </source>
</evidence>
<feature type="transmembrane region" description="Helical" evidence="11">
    <location>
        <begin position="79"/>
        <end position="101"/>
    </location>
</feature>
<dbReference type="PROSITE" id="PS50262">
    <property type="entry name" value="G_PROTEIN_RECEP_F1_2"/>
    <property type="match status" value="1"/>
</dbReference>
<evidence type="ECO:0000313" key="14">
    <source>
        <dbReference type="Proteomes" id="UP000034805"/>
    </source>
</evidence>
<reference evidence="13 14" key="1">
    <citation type="submission" date="2015-08" db="EMBL/GenBank/DDBJ databases">
        <title>The genome of the Asian arowana (Scleropages formosus).</title>
        <authorList>
            <person name="Tan M.H."/>
            <person name="Gan H.M."/>
            <person name="Croft L.J."/>
            <person name="Austin C.M."/>
        </authorList>
    </citation>
    <scope>NUCLEOTIDE SEQUENCE [LARGE SCALE GENOMIC DNA]</scope>
    <source>
        <strain evidence="13">Aro1</strain>
    </source>
</reference>
<dbReference type="Pfam" id="PF03402">
    <property type="entry name" value="V1R"/>
    <property type="match status" value="1"/>
</dbReference>
<evidence type="ECO:0000256" key="11">
    <source>
        <dbReference type="RuleBase" id="RU364061"/>
    </source>
</evidence>
<evidence type="ECO:0000259" key="12">
    <source>
        <dbReference type="PROSITE" id="PS50262"/>
    </source>
</evidence>
<evidence type="ECO:0000256" key="1">
    <source>
        <dbReference type="ARBA" id="ARBA00004651"/>
    </source>
</evidence>
<dbReference type="AlphaFoldDB" id="A0A0N8JX68"/>
<comment type="subcellular location">
    <subcellularLocation>
        <location evidence="1 11">Cell membrane</location>
        <topology evidence="1 11">Multi-pass membrane protein</topology>
    </subcellularLocation>
</comment>
<feature type="transmembrane region" description="Helical" evidence="11">
    <location>
        <begin position="220"/>
        <end position="239"/>
    </location>
</feature>
<comment type="caution">
    <text evidence="13">The sequence shown here is derived from an EMBL/GenBank/DDBJ whole genome shotgun (WGS) entry which is preliminary data.</text>
</comment>
<dbReference type="SUPFAM" id="SSF81321">
    <property type="entry name" value="Family A G protein-coupled receptor-like"/>
    <property type="match status" value="1"/>
</dbReference>
<feature type="domain" description="G-protein coupled receptors family 1 profile" evidence="12">
    <location>
        <begin position="51"/>
        <end position="311"/>
    </location>
</feature>
<keyword evidence="6 11" id="KW-1133">Transmembrane helix</keyword>
<sequence>MKVIVGVSLFHYVNFIAIAWTLCGLMDIQTEVRVVLKATGFLCLVVVGLPANLTVLLLFCHLRSSRGRLPPNDFILSNLAAVNVVVLLCRGIPQTLVAVGLKHFINDWGCKVVIFAYRMGRAMSICVTALLGCYQSVSVAPSTSHWTILKRWLPAHLPHAIIIFYILNVFICHGAVFYPLAPPINGSIPEYTLNLEFCIVVFPGLEVYMVHGVAYTVRDVAFVGVMVLAAVYMLLVLYRHRQQVKGLQGASQASTGASQAVLLLVCTYVALFGLENMLWGYTLSVSRVLPAVSDVRVFFASCYSALSPVLIITTNRRLAGNFKCFTRTKRTVEDPSAQGESKISCVMA</sequence>
<keyword evidence="8 11" id="KW-0472">Membrane</keyword>
<dbReference type="InterPro" id="IPR017452">
    <property type="entry name" value="GPCR_Rhodpsn_7TM"/>
</dbReference>
<feature type="transmembrane region" description="Helical" evidence="11">
    <location>
        <begin position="6"/>
        <end position="26"/>
    </location>
</feature>
<feature type="transmembrane region" description="Helical" evidence="11">
    <location>
        <begin position="160"/>
        <end position="181"/>
    </location>
</feature>
<evidence type="ECO:0000256" key="9">
    <source>
        <dbReference type="ARBA" id="ARBA00023170"/>
    </source>
</evidence>
<comment type="similarity">
    <text evidence="2 11">Belongs to the G-protein coupled receptor 1 family.</text>
</comment>
<dbReference type="Gene3D" id="1.20.1070.10">
    <property type="entry name" value="Rhodopsin 7-helix transmembrane proteins"/>
    <property type="match status" value="1"/>
</dbReference>
<dbReference type="EMBL" id="JARO02008298">
    <property type="protein sequence ID" value="KPP62897.1"/>
    <property type="molecule type" value="Genomic_DNA"/>
</dbReference>
<evidence type="ECO:0000256" key="6">
    <source>
        <dbReference type="ARBA" id="ARBA00022989"/>
    </source>
</evidence>
<feature type="transmembrane region" description="Helical" evidence="11">
    <location>
        <begin position="193"/>
        <end position="214"/>
    </location>
</feature>
<feature type="transmembrane region" description="Helical" evidence="11">
    <location>
        <begin position="295"/>
        <end position="313"/>
    </location>
</feature>
<evidence type="ECO:0000256" key="5">
    <source>
        <dbReference type="ARBA" id="ARBA00022692"/>
    </source>
</evidence>
<dbReference type="GO" id="GO:0016503">
    <property type="term" value="F:pheromone receptor activity"/>
    <property type="evidence" value="ECO:0007669"/>
    <property type="project" value="InterPro"/>
</dbReference>
<keyword evidence="10 11" id="KW-0807">Transducer</keyword>
<proteinExistence type="inferred from homology"/>
<feature type="transmembrane region" description="Helical" evidence="11">
    <location>
        <begin position="122"/>
        <end position="140"/>
    </location>
</feature>
<keyword evidence="3 11" id="KW-1003">Cell membrane</keyword>
<evidence type="ECO:0000256" key="7">
    <source>
        <dbReference type="ARBA" id="ARBA00023040"/>
    </source>
</evidence>
<evidence type="ECO:0000256" key="2">
    <source>
        <dbReference type="ARBA" id="ARBA00010663"/>
    </source>
</evidence>
<keyword evidence="4 11" id="KW-0589">Pheromone response</keyword>
<feature type="transmembrane region" description="Helical" evidence="11">
    <location>
        <begin position="38"/>
        <end position="59"/>
    </location>
</feature>
<evidence type="ECO:0000256" key="10">
    <source>
        <dbReference type="ARBA" id="ARBA00023224"/>
    </source>
</evidence>
<name>A0A0N8JX68_SCLFO</name>
<keyword evidence="9 11" id="KW-0675">Receptor</keyword>
<evidence type="ECO:0000256" key="3">
    <source>
        <dbReference type="ARBA" id="ARBA00022475"/>
    </source>
</evidence>
<gene>
    <name evidence="13" type="ORF">Z043_118885</name>
</gene>
<dbReference type="GO" id="GO:0019236">
    <property type="term" value="P:response to pheromone"/>
    <property type="evidence" value="ECO:0007669"/>
    <property type="project" value="UniProtKB-KW"/>
</dbReference>